<accession>A0AAW2HUY3</accession>
<feature type="transmembrane region" description="Helical" evidence="1">
    <location>
        <begin position="515"/>
        <end position="534"/>
    </location>
</feature>
<dbReference type="PANTHER" id="PTHR12959:SF11">
    <property type="entry name" value="GPI TRANSAMIDASE COMPONENT PIG-T"/>
    <property type="match status" value="1"/>
</dbReference>
<sequence>MGVTVERSQQYFILLFLFFFKVIYCKDTFREELYIKPLPNKHVYAYFQFTTIWDVDSRSDPYQHCHLFPRALGEILSRHNSQELHISLTGGLWRHEHWGYPVFDAPPGAELWVWFKNGTQDVEKTWKELASSLSGLLCASLNFIDTTNSMSPEFSFRPSGVVSSQNINSTLLKYGMLPQEIVCTENLTPWKKLLPCDSKKGLSTLLNAGHIHNTNYHSLGIHVRNICRDKECRKISIELRQTVSLVYDLVVLQLGTGDFSLRKLFGSGLFGSCPLADESLVFIDTTFNGISTLELSPKPSYTTFSERFGHRNDLAVYDIKGVTSMFNIAVTYKRNTMQGQRYPPLLWASRYLSGYGRQKGGIITKIHNNHWKAINVIVLENIPWFVPVYLHTLKVVSGGVDIVPEIVKYTPGRQRVQPTYLELIIKLPPRSVTEVSIELDYVFLKWQEYPPDASHGFYIGSSVITALLPLAKNYTGIPVDQSYFSSSFNATSDGYLVQLRTQTLIITLPTPDFSMPYNVLCLACTVIALAFGPIHNITTKRLRITKVKKPPGLLSILYSKISSLWDRKPKEKTE</sequence>
<reference evidence="2" key="1">
    <citation type="journal article" date="2024" name="Gigascience">
        <title>Chromosome-level genome of the poultry shaft louse Menopon gallinae provides insight into the host-switching and adaptive evolution of parasitic lice.</title>
        <authorList>
            <person name="Xu Y."/>
            <person name="Ma L."/>
            <person name="Liu S."/>
            <person name="Liang Y."/>
            <person name="Liu Q."/>
            <person name="He Z."/>
            <person name="Tian L."/>
            <person name="Duan Y."/>
            <person name="Cai W."/>
            <person name="Li H."/>
            <person name="Song F."/>
        </authorList>
    </citation>
    <scope>NUCLEOTIDE SEQUENCE</scope>
    <source>
        <strain evidence="2">Cailab_2023a</strain>
    </source>
</reference>
<dbReference type="EMBL" id="JARGDH010000003">
    <property type="protein sequence ID" value="KAL0273720.1"/>
    <property type="molecule type" value="Genomic_DNA"/>
</dbReference>
<dbReference type="GO" id="GO:0016255">
    <property type="term" value="P:attachment of GPI anchor to protein"/>
    <property type="evidence" value="ECO:0007669"/>
    <property type="project" value="InterPro"/>
</dbReference>
<keyword evidence="1" id="KW-1133">Transmembrane helix</keyword>
<dbReference type="GO" id="GO:0042765">
    <property type="term" value="C:GPI-anchor transamidase complex"/>
    <property type="evidence" value="ECO:0007669"/>
    <property type="project" value="InterPro"/>
</dbReference>
<keyword evidence="1" id="KW-0472">Membrane</keyword>
<dbReference type="EMBL" id="JARGDH010000003">
    <property type="protein sequence ID" value="KAL0273722.1"/>
    <property type="molecule type" value="Genomic_DNA"/>
</dbReference>
<gene>
    <name evidence="2" type="ORF">PYX00_006333</name>
</gene>
<dbReference type="Pfam" id="PF04113">
    <property type="entry name" value="Gpi16"/>
    <property type="match status" value="2"/>
</dbReference>
<evidence type="ECO:0000256" key="1">
    <source>
        <dbReference type="SAM" id="Phobius"/>
    </source>
</evidence>
<evidence type="ECO:0000313" key="2">
    <source>
        <dbReference type="EMBL" id="KAL0273720.1"/>
    </source>
</evidence>
<dbReference type="InterPro" id="IPR007245">
    <property type="entry name" value="PIG-T"/>
</dbReference>
<name>A0AAW2HUY3_9NEOP</name>
<proteinExistence type="predicted"/>
<evidence type="ECO:0008006" key="3">
    <source>
        <dbReference type="Google" id="ProtNLM"/>
    </source>
</evidence>
<keyword evidence="1" id="KW-0812">Transmembrane</keyword>
<comment type="caution">
    <text evidence="2">The sequence shown here is derived from an EMBL/GenBank/DDBJ whole genome shotgun (WGS) entry which is preliminary data.</text>
</comment>
<organism evidence="2">
    <name type="scientific">Menopon gallinae</name>
    <name type="common">poultry shaft louse</name>
    <dbReference type="NCBI Taxonomy" id="328185"/>
    <lineage>
        <taxon>Eukaryota</taxon>
        <taxon>Metazoa</taxon>
        <taxon>Ecdysozoa</taxon>
        <taxon>Arthropoda</taxon>
        <taxon>Hexapoda</taxon>
        <taxon>Insecta</taxon>
        <taxon>Pterygota</taxon>
        <taxon>Neoptera</taxon>
        <taxon>Paraneoptera</taxon>
        <taxon>Psocodea</taxon>
        <taxon>Troctomorpha</taxon>
        <taxon>Phthiraptera</taxon>
        <taxon>Amblycera</taxon>
        <taxon>Menoponidae</taxon>
        <taxon>Menopon</taxon>
    </lineage>
</organism>
<dbReference type="PANTHER" id="PTHR12959">
    <property type="entry name" value="GPI TRANSAMIDASE COMPONENT PIG-T-RELATED"/>
    <property type="match status" value="1"/>
</dbReference>
<protein>
    <recommendedName>
        <fullName evidence="3">GPI transamidase component PIG-T</fullName>
    </recommendedName>
</protein>
<dbReference type="EMBL" id="JARGDH010000003">
    <property type="protein sequence ID" value="KAL0273721.1"/>
    <property type="molecule type" value="Genomic_DNA"/>
</dbReference>
<dbReference type="AlphaFoldDB" id="A0AAW2HUY3"/>